<feature type="compositionally biased region" description="Basic and acidic residues" evidence="1">
    <location>
        <begin position="1"/>
        <end position="37"/>
    </location>
</feature>
<reference evidence="2" key="1">
    <citation type="submission" date="2023-08" db="EMBL/GenBank/DDBJ databases">
        <authorList>
            <person name="Alioto T."/>
            <person name="Alioto T."/>
            <person name="Gomez Garrido J."/>
        </authorList>
    </citation>
    <scope>NUCLEOTIDE SEQUENCE</scope>
</reference>
<keyword evidence="3" id="KW-1185">Reference proteome</keyword>
<evidence type="ECO:0000313" key="3">
    <source>
        <dbReference type="Proteomes" id="UP001162480"/>
    </source>
</evidence>
<feature type="region of interest" description="Disordered" evidence="1">
    <location>
        <begin position="1"/>
        <end position="84"/>
    </location>
</feature>
<organism evidence="2 3">
    <name type="scientific">Octopus vulgaris</name>
    <name type="common">Common octopus</name>
    <dbReference type="NCBI Taxonomy" id="6645"/>
    <lineage>
        <taxon>Eukaryota</taxon>
        <taxon>Metazoa</taxon>
        <taxon>Spiralia</taxon>
        <taxon>Lophotrochozoa</taxon>
        <taxon>Mollusca</taxon>
        <taxon>Cephalopoda</taxon>
        <taxon>Coleoidea</taxon>
        <taxon>Octopodiformes</taxon>
        <taxon>Octopoda</taxon>
        <taxon>Incirrata</taxon>
        <taxon>Octopodidae</taxon>
        <taxon>Octopus</taxon>
    </lineage>
</organism>
<dbReference type="EMBL" id="OX597816">
    <property type="protein sequence ID" value="CAI9719843.1"/>
    <property type="molecule type" value="Genomic_DNA"/>
</dbReference>
<evidence type="ECO:0000313" key="2">
    <source>
        <dbReference type="EMBL" id="CAI9719843.1"/>
    </source>
</evidence>
<feature type="compositionally biased region" description="Basic and acidic residues" evidence="1">
    <location>
        <begin position="51"/>
        <end position="67"/>
    </location>
</feature>
<feature type="compositionally biased region" description="Acidic residues" evidence="1">
    <location>
        <begin position="68"/>
        <end position="77"/>
    </location>
</feature>
<evidence type="ECO:0000256" key="1">
    <source>
        <dbReference type="SAM" id="MobiDB-lite"/>
    </source>
</evidence>
<name>A0AA36F206_OCTVU</name>
<protein>
    <submittedName>
        <fullName evidence="2">Uncharacterized protein</fullName>
    </submittedName>
</protein>
<dbReference type="Proteomes" id="UP001162480">
    <property type="component" value="Chromosome 3"/>
</dbReference>
<gene>
    <name evidence="2" type="ORF">OCTVUL_1B029830</name>
</gene>
<sequence length="84" mass="9660">METQGRMERGKEKIINKNCEQEKEEIEKETKATKEGSDGVVSPKRRKKAKSREVLQKATAEAEKIDINDIELSETQEEEKRPEG</sequence>
<dbReference type="AlphaFoldDB" id="A0AA36F206"/>
<accession>A0AA36F206</accession>
<proteinExistence type="predicted"/>